<evidence type="ECO:0000256" key="1">
    <source>
        <dbReference type="RuleBase" id="RU003494"/>
    </source>
</evidence>
<accession>A0ABX0G5Z7</accession>
<dbReference type="InterPro" id="IPR010987">
    <property type="entry name" value="Glutathione-S-Trfase_C-like"/>
</dbReference>
<dbReference type="SFLD" id="SFLDG00358">
    <property type="entry name" value="Main_(cytGST)"/>
    <property type="match status" value="1"/>
</dbReference>
<comment type="caution">
    <text evidence="4">The sequence shown here is derived from an EMBL/GenBank/DDBJ whole genome shotgun (WGS) entry which is preliminary data.</text>
</comment>
<dbReference type="RefSeq" id="WP_166402326.1">
    <property type="nucleotide sequence ID" value="NZ_JAANHS010000003.1"/>
</dbReference>
<evidence type="ECO:0000259" key="3">
    <source>
        <dbReference type="PROSITE" id="PS50405"/>
    </source>
</evidence>
<evidence type="ECO:0000313" key="5">
    <source>
        <dbReference type="Proteomes" id="UP001515660"/>
    </source>
</evidence>
<dbReference type="PROSITE" id="PS50404">
    <property type="entry name" value="GST_NTER"/>
    <property type="match status" value="1"/>
</dbReference>
<feature type="domain" description="GST N-terminal" evidence="2">
    <location>
        <begin position="1"/>
        <end position="80"/>
    </location>
</feature>
<dbReference type="SUPFAM" id="SSF52833">
    <property type="entry name" value="Thioredoxin-like"/>
    <property type="match status" value="1"/>
</dbReference>
<dbReference type="PANTHER" id="PTHR44051">
    <property type="entry name" value="GLUTATHIONE S-TRANSFERASE-RELATED"/>
    <property type="match status" value="1"/>
</dbReference>
<dbReference type="SFLD" id="SFLDG01150">
    <property type="entry name" value="Main.1:_Beta-like"/>
    <property type="match status" value="1"/>
</dbReference>
<organism evidence="4 5">
    <name type="scientific">Rhodobacter calidifons</name>
    <dbReference type="NCBI Taxonomy" id="2715277"/>
    <lineage>
        <taxon>Bacteria</taxon>
        <taxon>Pseudomonadati</taxon>
        <taxon>Pseudomonadota</taxon>
        <taxon>Alphaproteobacteria</taxon>
        <taxon>Rhodobacterales</taxon>
        <taxon>Rhodobacter group</taxon>
        <taxon>Rhodobacter</taxon>
    </lineage>
</organism>
<dbReference type="EMBL" id="JAANHS010000003">
    <property type="protein sequence ID" value="NHB76293.1"/>
    <property type="molecule type" value="Genomic_DNA"/>
</dbReference>
<dbReference type="Proteomes" id="UP001515660">
    <property type="component" value="Unassembled WGS sequence"/>
</dbReference>
<gene>
    <name evidence="4" type="ORF">G8O29_05985</name>
</gene>
<evidence type="ECO:0000259" key="2">
    <source>
        <dbReference type="PROSITE" id="PS50404"/>
    </source>
</evidence>
<dbReference type="InterPro" id="IPR040079">
    <property type="entry name" value="Glutathione_S-Trfase"/>
</dbReference>
<feature type="domain" description="GST C-terminal" evidence="3">
    <location>
        <begin position="83"/>
        <end position="207"/>
    </location>
</feature>
<dbReference type="SUPFAM" id="SSF47616">
    <property type="entry name" value="GST C-terminal domain-like"/>
    <property type="match status" value="1"/>
</dbReference>
<dbReference type="PROSITE" id="PS50405">
    <property type="entry name" value="GST_CTER"/>
    <property type="match status" value="1"/>
</dbReference>
<dbReference type="CDD" id="cd03056">
    <property type="entry name" value="GST_N_4"/>
    <property type="match status" value="1"/>
</dbReference>
<dbReference type="SFLD" id="SFLDS00019">
    <property type="entry name" value="Glutathione_Transferase_(cytos"/>
    <property type="match status" value="1"/>
</dbReference>
<sequence>MKLYCFGESGNAYKCALALEMADLDWEPVFVDFFKGEARSAEFKAINEMGEVPVLVDGDTTLTQSGVILDYISSKTGKLGGRSAAERREVLRWLFWDNHKLSTAIGTTRFLMNFLPPEKRPEAVIPFLQGRLKAAYTVLNDHLDSRTWIAGEAVTIADLSCCGYLFYPEPFGFDRTDWPHIDRWLDRISALPGWKHPYDLLTRAFPA</sequence>
<dbReference type="InterPro" id="IPR004045">
    <property type="entry name" value="Glutathione_S-Trfase_N"/>
</dbReference>
<dbReference type="Pfam" id="PF00043">
    <property type="entry name" value="GST_C"/>
    <property type="match status" value="1"/>
</dbReference>
<dbReference type="InterPro" id="IPR036249">
    <property type="entry name" value="Thioredoxin-like_sf"/>
</dbReference>
<evidence type="ECO:0000313" key="4">
    <source>
        <dbReference type="EMBL" id="NHB76293.1"/>
    </source>
</evidence>
<comment type="similarity">
    <text evidence="1">Belongs to the GST superfamily.</text>
</comment>
<dbReference type="InterPro" id="IPR004046">
    <property type="entry name" value="GST_C"/>
</dbReference>
<dbReference type="PANTHER" id="PTHR44051:SF2">
    <property type="entry name" value="HYPOTHETICAL GLUTATHIONE S-TRANSFERASE LIKE PROTEIN"/>
    <property type="match status" value="1"/>
</dbReference>
<name>A0ABX0G5Z7_9RHOB</name>
<dbReference type="Gene3D" id="1.20.1050.10">
    <property type="match status" value="1"/>
</dbReference>
<dbReference type="Pfam" id="PF02798">
    <property type="entry name" value="GST_N"/>
    <property type="match status" value="1"/>
</dbReference>
<dbReference type="InterPro" id="IPR036282">
    <property type="entry name" value="Glutathione-S-Trfase_C_sf"/>
</dbReference>
<dbReference type="Gene3D" id="3.40.30.10">
    <property type="entry name" value="Glutaredoxin"/>
    <property type="match status" value="1"/>
</dbReference>
<keyword evidence="5" id="KW-1185">Reference proteome</keyword>
<protein>
    <submittedName>
        <fullName evidence="4">Glutathione S-transferase family protein</fullName>
    </submittedName>
</protein>
<proteinExistence type="inferred from homology"/>
<reference evidence="4 5" key="1">
    <citation type="journal article" date="2022" name="Microorganisms">
        <title>Genome Sequence and Characterization of a Xanthorhodopsin-Containing, Aerobic Anoxygenic Phototrophic Rhodobacter Species, Isolated from Mesophilic Conditions at Yellowstone National Park.</title>
        <authorList>
            <person name="Kyndt J.A."/>
            <person name="Robertson S."/>
            <person name="Shoffstall I.B."/>
            <person name="Ramaley R.F."/>
            <person name="Meyer T.E."/>
        </authorList>
    </citation>
    <scope>NUCLEOTIDE SEQUENCE [LARGE SCALE GENOMIC DNA]</scope>
    <source>
        <strain evidence="4 5">M37P</strain>
    </source>
</reference>